<keyword evidence="2" id="KW-1185">Reference proteome</keyword>
<dbReference type="Proteomes" id="UP000054166">
    <property type="component" value="Unassembled WGS sequence"/>
</dbReference>
<proteinExistence type="predicted"/>
<reference evidence="1 2" key="1">
    <citation type="submission" date="2014-04" db="EMBL/GenBank/DDBJ databases">
        <authorList>
            <consortium name="DOE Joint Genome Institute"/>
            <person name="Kuo A."/>
            <person name="Tarkka M."/>
            <person name="Buscot F."/>
            <person name="Kohler A."/>
            <person name="Nagy L.G."/>
            <person name="Floudas D."/>
            <person name="Copeland A."/>
            <person name="Barry K.W."/>
            <person name="Cichocki N."/>
            <person name="Veneault-Fourrey C."/>
            <person name="LaButti K."/>
            <person name="Lindquist E.A."/>
            <person name="Lipzen A."/>
            <person name="Lundell T."/>
            <person name="Morin E."/>
            <person name="Murat C."/>
            <person name="Sun H."/>
            <person name="Tunlid A."/>
            <person name="Henrissat B."/>
            <person name="Grigoriev I.V."/>
            <person name="Hibbett D.S."/>
            <person name="Martin F."/>
            <person name="Nordberg H.P."/>
            <person name="Cantor M.N."/>
            <person name="Hua S.X."/>
        </authorList>
    </citation>
    <scope>NUCLEOTIDE SEQUENCE [LARGE SCALE GENOMIC DNA]</scope>
    <source>
        <strain evidence="1 2">F 1598</strain>
    </source>
</reference>
<accession>A0A0C3F0S3</accession>
<name>A0A0C3F0S3_PILCF</name>
<sequence>MLFAMGLDKCREQPILFNHCFAALKENSDKHLLRFQRHRSSSWSDHNVRDVKFHQLYLAETIWS</sequence>
<reference evidence="2" key="2">
    <citation type="submission" date="2015-01" db="EMBL/GenBank/DDBJ databases">
        <title>Evolutionary Origins and Diversification of the Mycorrhizal Mutualists.</title>
        <authorList>
            <consortium name="DOE Joint Genome Institute"/>
            <consortium name="Mycorrhizal Genomics Consortium"/>
            <person name="Kohler A."/>
            <person name="Kuo A."/>
            <person name="Nagy L.G."/>
            <person name="Floudas D."/>
            <person name="Copeland A."/>
            <person name="Barry K.W."/>
            <person name="Cichocki N."/>
            <person name="Veneault-Fourrey C."/>
            <person name="LaButti K."/>
            <person name="Lindquist E.A."/>
            <person name="Lipzen A."/>
            <person name="Lundell T."/>
            <person name="Morin E."/>
            <person name="Murat C."/>
            <person name="Riley R."/>
            <person name="Ohm R."/>
            <person name="Sun H."/>
            <person name="Tunlid A."/>
            <person name="Henrissat B."/>
            <person name="Grigoriev I.V."/>
            <person name="Hibbett D.S."/>
            <person name="Martin F."/>
        </authorList>
    </citation>
    <scope>NUCLEOTIDE SEQUENCE [LARGE SCALE GENOMIC DNA]</scope>
    <source>
        <strain evidence="2">F 1598</strain>
    </source>
</reference>
<dbReference type="HOGENOM" id="CLU_2868497_0_0_1"/>
<dbReference type="InParanoid" id="A0A0C3F0S3"/>
<protein>
    <submittedName>
        <fullName evidence="1">Uncharacterized protein</fullName>
    </submittedName>
</protein>
<organism evidence="1 2">
    <name type="scientific">Piloderma croceum (strain F 1598)</name>
    <dbReference type="NCBI Taxonomy" id="765440"/>
    <lineage>
        <taxon>Eukaryota</taxon>
        <taxon>Fungi</taxon>
        <taxon>Dikarya</taxon>
        <taxon>Basidiomycota</taxon>
        <taxon>Agaricomycotina</taxon>
        <taxon>Agaricomycetes</taxon>
        <taxon>Agaricomycetidae</taxon>
        <taxon>Atheliales</taxon>
        <taxon>Atheliaceae</taxon>
        <taxon>Piloderma</taxon>
    </lineage>
</organism>
<dbReference type="AlphaFoldDB" id="A0A0C3F0S3"/>
<evidence type="ECO:0000313" key="1">
    <source>
        <dbReference type="EMBL" id="KIM73551.1"/>
    </source>
</evidence>
<evidence type="ECO:0000313" key="2">
    <source>
        <dbReference type="Proteomes" id="UP000054166"/>
    </source>
</evidence>
<dbReference type="EMBL" id="KN833079">
    <property type="protein sequence ID" value="KIM73551.1"/>
    <property type="molecule type" value="Genomic_DNA"/>
</dbReference>
<gene>
    <name evidence="1" type="ORF">PILCRDRAFT_725320</name>
</gene>